<sequence length="101" mass="11146">MGASPPGLGVRHRTLTIDQRPYPHTGSQTGELVYTPVEIQAEFIRHYVALYTSKASPGGDSSAEFLARVKLPHLENDRIETLEAPLDLEEIKSSIRELTSS</sequence>
<dbReference type="AlphaFoldDB" id="A0AAV7SJB2"/>
<reference evidence="1" key="1">
    <citation type="journal article" date="2022" name="bioRxiv">
        <title>Sequencing and chromosome-scale assembly of the giantPleurodeles waltlgenome.</title>
        <authorList>
            <person name="Brown T."/>
            <person name="Elewa A."/>
            <person name="Iarovenko S."/>
            <person name="Subramanian E."/>
            <person name="Araus A.J."/>
            <person name="Petzold A."/>
            <person name="Susuki M."/>
            <person name="Suzuki K.-i.T."/>
            <person name="Hayashi T."/>
            <person name="Toyoda A."/>
            <person name="Oliveira C."/>
            <person name="Osipova E."/>
            <person name="Leigh N.D."/>
            <person name="Simon A."/>
            <person name="Yun M.H."/>
        </authorList>
    </citation>
    <scope>NUCLEOTIDE SEQUENCE</scope>
    <source>
        <strain evidence="1">20211129_DDA</strain>
        <tissue evidence="1">Liver</tissue>
    </source>
</reference>
<dbReference type="EMBL" id="JANPWB010000008">
    <property type="protein sequence ID" value="KAJ1164130.1"/>
    <property type="molecule type" value="Genomic_DNA"/>
</dbReference>
<keyword evidence="2" id="KW-1185">Reference proteome</keyword>
<comment type="caution">
    <text evidence="1">The sequence shown here is derived from an EMBL/GenBank/DDBJ whole genome shotgun (WGS) entry which is preliminary data.</text>
</comment>
<proteinExistence type="predicted"/>
<protein>
    <submittedName>
        <fullName evidence="1">Uncharacterized protein</fullName>
    </submittedName>
</protein>
<accession>A0AAV7SJB2</accession>
<organism evidence="1 2">
    <name type="scientific">Pleurodeles waltl</name>
    <name type="common">Iberian ribbed newt</name>
    <dbReference type="NCBI Taxonomy" id="8319"/>
    <lineage>
        <taxon>Eukaryota</taxon>
        <taxon>Metazoa</taxon>
        <taxon>Chordata</taxon>
        <taxon>Craniata</taxon>
        <taxon>Vertebrata</taxon>
        <taxon>Euteleostomi</taxon>
        <taxon>Amphibia</taxon>
        <taxon>Batrachia</taxon>
        <taxon>Caudata</taxon>
        <taxon>Salamandroidea</taxon>
        <taxon>Salamandridae</taxon>
        <taxon>Pleurodelinae</taxon>
        <taxon>Pleurodeles</taxon>
    </lineage>
</organism>
<dbReference type="Proteomes" id="UP001066276">
    <property type="component" value="Chromosome 4_2"/>
</dbReference>
<evidence type="ECO:0000313" key="1">
    <source>
        <dbReference type="EMBL" id="KAJ1164130.1"/>
    </source>
</evidence>
<evidence type="ECO:0000313" key="2">
    <source>
        <dbReference type="Proteomes" id="UP001066276"/>
    </source>
</evidence>
<gene>
    <name evidence="1" type="ORF">NDU88_004575</name>
</gene>
<name>A0AAV7SJB2_PLEWA</name>